<feature type="transmembrane region" description="Helical" evidence="6">
    <location>
        <begin position="130"/>
        <end position="149"/>
    </location>
</feature>
<sequence>MRGAAAITTFVATTAFVTTLDNTIIAAAAPSIGRELGLGLPVLQWVSLAYMLPYAGLLLPAGALLDRLGRRRLLLTGCAVLVAGSLLGGVARSAEGLLLARAVQGTAAAFLVPGALSLVRTALPERRRPLAVAIWTGALAVALALGPWLGGALAEHLHWSWVFFSNLPFAAVASLSLIAAAAPEPPRPARARLVMTPVLAWSNVLILLWGLGISGIAFFTPLLHQDFLGMAPDAAGLPLGLVAVAVACATPFVPLATRGLGPHGTVCLGFSVVALGLVALAVVNHQPALAPRLAGLALIGAGSAFTTPITTYALDLTGEDVSGTASGVLSTSRELSSALGVALIGFVLSRVRAGELAAGVDGGTALSTGYTAALVVAAVLQAAGAGIALLVLRPPRVRSGRGPLLDHAARL</sequence>
<gene>
    <name evidence="8" type="ORF">GCM10010470_22170</name>
</gene>
<dbReference type="InterPro" id="IPR005829">
    <property type="entry name" value="Sugar_transporter_CS"/>
</dbReference>
<accession>A0ABN3VAQ3</accession>
<feature type="transmembrane region" description="Helical" evidence="6">
    <location>
        <begin position="73"/>
        <end position="91"/>
    </location>
</feature>
<feature type="transmembrane region" description="Helical" evidence="6">
    <location>
        <begin position="194"/>
        <end position="223"/>
    </location>
</feature>
<dbReference type="PROSITE" id="PS50850">
    <property type="entry name" value="MFS"/>
    <property type="match status" value="1"/>
</dbReference>
<feature type="transmembrane region" description="Helical" evidence="6">
    <location>
        <begin position="161"/>
        <end position="182"/>
    </location>
</feature>
<evidence type="ECO:0000313" key="8">
    <source>
        <dbReference type="EMBL" id="GAA2787294.1"/>
    </source>
</evidence>
<evidence type="ECO:0000256" key="2">
    <source>
        <dbReference type="ARBA" id="ARBA00022448"/>
    </source>
</evidence>
<dbReference type="SUPFAM" id="SSF103473">
    <property type="entry name" value="MFS general substrate transporter"/>
    <property type="match status" value="1"/>
</dbReference>
<dbReference type="Pfam" id="PF07690">
    <property type="entry name" value="MFS_1"/>
    <property type="match status" value="1"/>
</dbReference>
<feature type="transmembrane region" description="Helical" evidence="6">
    <location>
        <begin position="335"/>
        <end position="353"/>
    </location>
</feature>
<dbReference type="PANTHER" id="PTHR42718">
    <property type="entry name" value="MAJOR FACILITATOR SUPERFAMILY MULTIDRUG TRANSPORTER MFSC"/>
    <property type="match status" value="1"/>
</dbReference>
<evidence type="ECO:0000256" key="3">
    <source>
        <dbReference type="ARBA" id="ARBA00022692"/>
    </source>
</evidence>
<dbReference type="PANTHER" id="PTHR42718:SF9">
    <property type="entry name" value="MAJOR FACILITATOR SUPERFAMILY MULTIDRUG TRANSPORTER MFSC"/>
    <property type="match status" value="1"/>
</dbReference>
<keyword evidence="3 6" id="KW-0812">Transmembrane</keyword>
<evidence type="ECO:0000313" key="9">
    <source>
        <dbReference type="Proteomes" id="UP001500979"/>
    </source>
</evidence>
<organism evidence="8 9">
    <name type="scientific">Saccharopolyspora taberi</name>
    <dbReference type="NCBI Taxonomy" id="60895"/>
    <lineage>
        <taxon>Bacteria</taxon>
        <taxon>Bacillati</taxon>
        <taxon>Actinomycetota</taxon>
        <taxon>Actinomycetes</taxon>
        <taxon>Pseudonocardiales</taxon>
        <taxon>Pseudonocardiaceae</taxon>
        <taxon>Saccharopolyspora</taxon>
    </lineage>
</organism>
<evidence type="ECO:0000256" key="1">
    <source>
        <dbReference type="ARBA" id="ARBA00004651"/>
    </source>
</evidence>
<evidence type="ECO:0000259" key="7">
    <source>
        <dbReference type="PROSITE" id="PS50850"/>
    </source>
</evidence>
<feature type="domain" description="Major facilitator superfamily (MFS) profile" evidence="7">
    <location>
        <begin position="7"/>
        <end position="396"/>
    </location>
</feature>
<evidence type="ECO:0000256" key="5">
    <source>
        <dbReference type="ARBA" id="ARBA00023136"/>
    </source>
</evidence>
<dbReference type="EMBL" id="BAAAUX010000011">
    <property type="protein sequence ID" value="GAA2787294.1"/>
    <property type="molecule type" value="Genomic_DNA"/>
</dbReference>
<dbReference type="InterPro" id="IPR020846">
    <property type="entry name" value="MFS_dom"/>
</dbReference>
<name>A0ABN3VAQ3_9PSEU</name>
<feature type="transmembrane region" description="Helical" evidence="6">
    <location>
        <begin position="373"/>
        <end position="392"/>
    </location>
</feature>
<keyword evidence="9" id="KW-1185">Reference proteome</keyword>
<evidence type="ECO:0000256" key="6">
    <source>
        <dbReference type="SAM" id="Phobius"/>
    </source>
</evidence>
<comment type="caution">
    <text evidence="8">The sequence shown here is derived from an EMBL/GenBank/DDBJ whole genome shotgun (WGS) entry which is preliminary data.</text>
</comment>
<dbReference type="Proteomes" id="UP001500979">
    <property type="component" value="Unassembled WGS sequence"/>
</dbReference>
<protein>
    <submittedName>
        <fullName evidence="8">MFS transporter</fullName>
    </submittedName>
</protein>
<comment type="subcellular location">
    <subcellularLocation>
        <location evidence="1">Cell membrane</location>
        <topology evidence="1">Multi-pass membrane protein</topology>
    </subcellularLocation>
</comment>
<keyword evidence="5 6" id="KW-0472">Membrane</keyword>
<feature type="transmembrane region" description="Helical" evidence="6">
    <location>
        <begin position="289"/>
        <end position="314"/>
    </location>
</feature>
<dbReference type="Gene3D" id="1.20.1250.20">
    <property type="entry name" value="MFS general substrate transporter like domains"/>
    <property type="match status" value="1"/>
</dbReference>
<dbReference type="CDD" id="cd17321">
    <property type="entry name" value="MFS_MMR_MDR_like"/>
    <property type="match status" value="1"/>
</dbReference>
<feature type="transmembrane region" description="Helical" evidence="6">
    <location>
        <begin position="265"/>
        <end position="283"/>
    </location>
</feature>
<dbReference type="InterPro" id="IPR011701">
    <property type="entry name" value="MFS"/>
</dbReference>
<evidence type="ECO:0000256" key="4">
    <source>
        <dbReference type="ARBA" id="ARBA00022989"/>
    </source>
</evidence>
<dbReference type="InterPro" id="IPR036259">
    <property type="entry name" value="MFS_trans_sf"/>
</dbReference>
<keyword evidence="4 6" id="KW-1133">Transmembrane helix</keyword>
<feature type="transmembrane region" description="Helical" evidence="6">
    <location>
        <begin position="97"/>
        <end position="118"/>
    </location>
</feature>
<dbReference type="PROSITE" id="PS00216">
    <property type="entry name" value="SUGAR_TRANSPORT_1"/>
    <property type="match status" value="1"/>
</dbReference>
<feature type="transmembrane region" description="Helical" evidence="6">
    <location>
        <begin position="42"/>
        <end position="61"/>
    </location>
</feature>
<keyword evidence="2" id="KW-0813">Transport</keyword>
<dbReference type="RefSeq" id="WP_344679488.1">
    <property type="nucleotide sequence ID" value="NZ_BAAAUX010000011.1"/>
</dbReference>
<feature type="transmembrane region" description="Helical" evidence="6">
    <location>
        <begin position="235"/>
        <end position="253"/>
    </location>
</feature>
<reference evidence="8 9" key="1">
    <citation type="journal article" date="2019" name="Int. J. Syst. Evol. Microbiol.">
        <title>The Global Catalogue of Microorganisms (GCM) 10K type strain sequencing project: providing services to taxonomists for standard genome sequencing and annotation.</title>
        <authorList>
            <consortium name="The Broad Institute Genomics Platform"/>
            <consortium name="The Broad Institute Genome Sequencing Center for Infectious Disease"/>
            <person name="Wu L."/>
            <person name="Ma J."/>
        </authorList>
    </citation>
    <scope>NUCLEOTIDE SEQUENCE [LARGE SCALE GENOMIC DNA]</scope>
    <source>
        <strain evidence="8 9">JCM 9383</strain>
    </source>
</reference>
<proteinExistence type="predicted"/>